<name>A0A0U5GD74_ASPCI</name>
<reference evidence="2" key="1">
    <citation type="journal article" date="2016" name="Genome Announc.">
        <title>Draft genome sequences of fungus Aspergillus calidoustus.</title>
        <authorList>
            <person name="Horn F."/>
            <person name="Linde J."/>
            <person name="Mattern D.J."/>
            <person name="Walther G."/>
            <person name="Guthke R."/>
            <person name="Scherlach K."/>
            <person name="Martin K."/>
            <person name="Brakhage A.A."/>
            <person name="Petzke L."/>
            <person name="Valiante V."/>
        </authorList>
    </citation>
    <scope>NUCLEOTIDE SEQUENCE [LARGE SCALE GENOMIC DNA]</scope>
    <source>
        <strain evidence="2">SF006504</strain>
    </source>
</reference>
<gene>
    <name evidence="1" type="ORF">ASPCAL12149</name>
</gene>
<organism evidence="1 2">
    <name type="scientific">Aspergillus calidoustus</name>
    <dbReference type="NCBI Taxonomy" id="454130"/>
    <lineage>
        <taxon>Eukaryota</taxon>
        <taxon>Fungi</taxon>
        <taxon>Dikarya</taxon>
        <taxon>Ascomycota</taxon>
        <taxon>Pezizomycotina</taxon>
        <taxon>Eurotiomycetes</taxon>
        <taxon>Eurotiomycetidae</taxon>
        <taxon>Eurotiales</taxon>
        <taxon>Aspergillaceae</taxon>
        <taxon>Aspergillus</taxon>
        <taxon>Aspergillus subgen. Nidulantes</taxon>
    </lineage>
</organism>
<evidence type="ECO:0000313" key="2">
    <source>
        <dbReference type="Proteomes" id="UP000054771"/>
    </source>
</evidence>
<sequence>MEALAAFSLAGTIVQVVDFSSKVLTTTHELYKSTEKITIFQPYELVAADLCKITQHLNERKLPQISGGQSAATLNNNHSLQALLNECSEVASKLLARFEKLRVQGKKTK</sequence>
<keyword evidence="2" id="KW-1185">Reference proteome</keyword>
<dbReference type="OrthoDB" id="341259at2759"/>
<dbReference type="Proteomes" id="UP000054771">
    <property type="component" value="Unassembled WGS sequence"/>
</dbReference>
<proteinExistence type="predicted"/>
<accession>A0A0U5GD74</accession>
<protein>
    <submittedName>
        <fullName evidence="1">Uncharacterized protein</fullName>
    </submittedName>
</protein>
<dbReference type="AlphaFoldDB" id="A0A0U5GD74"/>
<evidence type="ECO:0000313" key="1">
    <source>
        <dbReference type="EMBL" id="CEL09005.1"/>
    </source>
</evidence>
<dbReference type="EMBL" id="CDMC01000013">
    <property type="protein sequence ID" value="CEL09005.1"/>
    <property type="molecule type" value="Genomic_DNA"/>
</dbReference>